<sequence length="175" mass="20119">MTQSEEKLNEPVILAKITGHYGVKGWLKIFSYTDPQTAILNYKKFLIYKHGYWENILISEAKKHGKKIIVKIEGIDDREIAEDFIGLKIGIFREKLPTLEGDQYYWADLEGLKVIDSTGKLLGKVSYILKTGANDVLVVQEENEEKEILIPFVFGNVILDVNLSESEIKVDWQWD</sequence>
<dbReference type="GO" id="GO:0005840">
    <property type="term" value="C:ribosome"/>
    <property type="evidence" value="ECO:0007669"/>
    <property type="project" value="InterPro"/>
</dbReference>
<dbReference type="HAMAP" id="MF_00014">
    <property type="entry name" value="Ribosome_mat_RimM"/>
    <property type="match status" value="1"/>
</dbReference>
<evidence type="ECO:0000259" key="6">
    <source>
        <dbReference type="Pfam" id="PF24986"/>
    </source>
</evidence>
<keyword evidence="3" id="KW-0698">rRNA processing</keyword>
<keyword evidence="2" id="KW-0690">Ribosome biogenesis</keyword>
<dbReference type="GO" id="GO:0006364">
    <property type="term" value="P:rRNA processing"/>
    <property type="evidence" value="ECO:0007669"/>
    <property type="project" value="UniProtKB-KW"/>
</dbReference>
<dbReference type="InterPro" id="IPR002676">
    <property type="entry name" value="RimM_N"/>
</dbReference>
<dbReference type="NCBIfam" id="TIGR02273">
    <property type="entry name" value="16S_RimM"/>
    <property type="match status" value="1"/>
</dbReference>
<evidence type="ECO:0000259" key="5">
    <source>
        <dbReference type="Pfam" id="PF01782"/>
    </source>
</evidence>
<keyword evidence="4" id="KW-0143">Chaperone</keyword>
<dbReference type="Pfam" id="PF24986">
    <property type="entry name" value="PRC_RimM"/>
    <property type="match status" value="1"/>
</dbReference>
<evidence type="ECO:0000313" key="7">
    <source>
        <dbReference type="EMBL" id="SUZ83071.1"/>
    </source>
</evidence>
<reference evidence="7" key="1">
    <citation type="submission" date="2018-05" db="EMBL/GenBank/DDBJ databases">
        <authorList>
            <person name="Lanie J.A."/>
            <person name="Ng W.-L."/>
            <person name="Kazmierczak K.M."/>
            <person name="Andrzejewski T.M."/>
            <person name="Davidsen T.M."/>
            <person name="Wayne K.J."/>
            <person name="Tettelin H."/>
            <person name="Glass J.I."/>
            <person name="Rusch D."/>
            <person name="Podicherti R."/>
            <person name="Tsui H.-C.T."/>
            <person name="Winkler M.E."/>
        </authorList>
    </citation>
    <scope>NUCLEOTIDE SEQUENCE</scope>
</reference>
<dbReference type="PANTHER" id="PTHR33692:SF1">
    <property type="entry name" value="RIBOSOME MATURATION FACTOR RIMM"/>
    <property type="match status" value="1"/>
</dbReference>
<dbReference type="Gene3D" id="2.40.30.60">
    <property type="entry name" value="RimM"/>
    <property type="match status" value="1"/>
</dbReference>
<dbReference type="Gene3D" id="2.30.30.240">
    <property type="entry name" value="PRC-barrel domain"/>
    <property type="match status" value="1"/>
</dbReference>
<dbReference type="InterPro" id="IPR011033">
    <property type="entry name" value="PRC_barrel-like_sf"/>
</dbReference>
<proteinExistence type="inferred from homology"/>
<protein>
    <recommendedName>
        <fullName evidence="8">RimM N-terminal domain-containing protein</fullName>
    </recommendedName>
</protein>
<gene>
    <name evidence="7" type="ORF">METZ01_LOCUS35925</name>
</gene>
<keyword evidence="1" id="KW-0963">Cytoplasm</keyword>
<dbReference type="InterPro" id="IPR056792">
    <property type="entry name" value="PRC_RimM"/>
</dbReference>
<accession>A0A381QUK2</accession>
<dbReference type="PANTHER" id="PTHR33692">
    <property type="entry name" value="RIBOSOME MATURATION FACTOR RIMM"/>
    <property type="match status" value="1"/>
</dbReference>
<organism evidence="7">
    <name type="scientific">marine metagenome</name>
    <dbReference type="NCBI Taxonomy" id="408172"/>
    <lineage>
        <taxon>unclassified sequences</taxon>
        <taxon>metagenomes</taxon>
        <taxon>ecological metagenomes</taxon>
    </lineage>
</organism>
<dbReference type="InterPro" id="IPR009000">
    <property type="entry name" value="Transl_B-barrel_sf"/>
</dbReference>
<dbReference type="EMBL" id="UINC01001535">
    <property type="protein sequence ID" value="SUZ83071.1"/>
    <property type="molecule type" value="Genomic_DNA"/>
</dbReference>
<feature type="domain" description="Ribosome maturation factor RimM PRC barrel" evidence="6">
    <location>
        <begin position="106"/>
        <end position="175"/>
    </location>
</feature>
<dbReference type="Pfam" id="PF01782">
    <property type="entry name" value="RimM"/>
    <property type="match status" value="1"/>
</dbReference>
<dbReference type="SUPFAM" id="SSF50447">
    <property type="entry name" value="Translation proteins"/>
    <property type="match status" value="1"/>
</dbReference>
<evidence type="ECO:0000256" key="1">
    <source>
        <dbReference type="ARBA" id="ARBA00022490"/>
    </source>
</evidence>
<dbReference type="AlphaFoldDB" id="A0A381QUK2"/>
<evidence type="ECO:0000256" key="2">
    <source>
        <dbReference type="ARBA" id="ARBA00022517"/>
    </source>
</evidence>
<dbReference type="GO" id="GO:0043022">
    <property type="term" value="F:ribosome binding"/>
    <property type="evidence" value="ECO:0007669"/>
    <property type="project" value="InterPro"/>
</dbReference>
<feature type="domain" description="RimM N-terminal" evidence="5">
    <location>
        <begin position="14"/>
        <end position="94"/>
    </location>
</feature>
<evidence type="ECO:0008006" key="8">
    <source>
        <dbReference type="Google" id="ProtNLM"/>
    </source>
</evidence>
<dbReference type="InterPro" id="IPR036976">
    <property type="entry name" value="RimM_N_sf"/>
</dbReference>
<evidence type="ECO:0000256" key="3">
    <source>
        <dbReference type="ARBA" id="ARBA00022552"/>
    </source>
</evidence>
<evidence type="ECO:0000256" key="4">
    <source>
        <dbReference type="ARBA" id="ARBA00023186"/>
    </source>
</evidence>
<dbReference type="InterPro" id="IPR011961">
    <property type="entry name" value="RimM"/>
</dbReference>
<name>A0A381QUK2_9ZZZZ</name>
<dbReference type="SUPFAM" id="SSF50346">
    <property type="entry name" value="PRC-barrel domain"/>
    <property type="match status" value="1"/>
</dbReference>